<dbReference type="EMBL" id="CP013070">
    <property type="protein sequence ID" value="APL93876.1"/>
    <property type="molecule type" value="Genomic_DNA"/>
</dbReference>
<dbReference type="PRINTS" id="PR00420">
    <property type="entry name" value="RNGMNOXGNASE"/>
</dbReference>
<gene>
    <name evidence="4" type="ORF">SIDU_04775</name>
</gene>
<dbReference type="PANTHER" id="PTHR43004">
    <property type="entry name" value="TRK SYSTEM POTASSIUM UPTAKE PROTEIN"/>
    <property type="match status" value="1"/>
</dbReference>
<dbReference type="Gene3D" id="3.50.50.60">
    <property type="entry name" value="FAD/NAD(P)-binding domain"/>
    <property type="match status" value="1"/>
</dbReference>
<dbReference type="Pfam" id="PF01494">
    <property type="entry name" value="FAD_binding_3"/>
    <property type="match status" value="1"/>
</dbReference>
<dbReference type="AlphaFoldDB" id="A0A1L5BM19"/>
<name>A0A1L5BM19_SPHIB</name>
<dbReference type="SUPFAM" id="SSF51905">
    <property type="entry name" value="FAD/NAD(P)-binding domain"/>
    <property type="match status" value="1"/>
</dbReference>
<dbReference type="Gene3D" id="3.30.9.10">
    <property type="entry name" value="D-Amino Acid Oxidase, subunit A, domain 2"/>
    <property type="match status" value="1"/>
</dbReference>
<reference evidence="4 5" key="1">
    <citation type="journal article" date="2012" name="J. Bacteriol.">
        <title>Genome sequence of Sphingobium indicum B90A, a hexachlorocyclohexane-degrading bacterium.</title>
        <authorList>
            <person name="Anand S."/>
            <person name="Sangwan N."/>
            <person name="Lata P."/>
            <person name="Kaur J."/>
            <person name="Dua A."/>
            <person name="Singh A.K."/>
            <person name="Verma M."/>
            <person name="Kaur J."/>
            <person name="Khurana J.P."/>
            <person name="Khurana P."/>
            <person name="Mathur S."/>
            <person name="Lal R."/>
        </authorList>
    </citation>
    <scope>NUCLEOTIDE SEQUENCE [LARGE SCALE GENOMIC DNA]</scope>
    <source>
        <strain evidence="5">DSM 16412 / CCM 7286 / MTCC 6364 / B90A</strain>
    </source>
</reference>
<feature type="domain" description="FAD-binding" evidence="3">
    <location>
        <begin position="8"/>
        <end position="371"/>
    </location>
</feature>
<evidence type="ECO:0000313" key="5">
    <source>
        <dbReference type="Proteomes" id="UP000004550"/>
    </source>
</evidence>
<protein>
    <submittedName>
        <fullName evidence="4">2,4-dichlorophenol 6-monooxygenase</fullName>
    </submittedName>
</protein>
<dbReference type="Proteomes" id="UP000004550">
    <property type="component" value="Chromosome"/>
</dbReference>
<dbReference type="PANTHER" id="PTHR43004:SF8">
    <property type="entry name" value="FAD-BINDING DOMAIN-CONTAINING PROTEIN-RELATED"/>
    <property type="match status" value="1"/>
</dbReference>
<dbReference type="GO" id="GO:0071949">
    <property type="term" value="F:FAD binding"/>
    <property type="evidence" value="ECO:0007669"/>
    <property type="project" value="InterPro"/>
</dbReference>
<dbReference type="KEGG" id="sinb:SIDU_04775"/>
<dbReference type="InterPro" id="IPR002938">
    <property type="entry name" value="FAD-bd"/>
</dbReference>
<dbReference type="Pfam" id="PF21274">
    <property type="entry name" value="Rng_hyd_C"/>
    <property type="match status" value="1"/>
</dbReference>
<keyword evidence="4" id="KW-0560">Oxidoreductase</keyword>
<accession>A0A1L5BM19</accession>
<sequence>MSTESGFDTDILIIGTGPAGAASAAALATYGVRCQAIGKFGWTARTPRAHITNQRTMEILRDLGLEQEAVGMAVPNTQMGENTYCTSLTGTELGRLLTWGMHPARRADYDLASPTSMCDLPQNMMEPLLIAAAAKRGAKIRFDTEYLSSTQDAEGVTTTVKDHLTGAVYTIRSRYLIGADGANSRVVADYGLPLEGRMGVSGSMNIVFDCDLSRYVAHRPSVLYWIIQPGSSVGGLGIGVIRMVRTWNRWLAIWGYDIEQGPPQITEEFARGILHKLIGDDRIPIKIEATSTWTVNDAYATTIAKGRVFCMGDAIHRHPPTNGLGSNASIGDAYNLAWKLAHVVKGKAAPSLLESYDLERAPVAEQVVKRANKSLGCFPPILQALGLLDTQDPEEMRLNMAALQDDTQEAAARREALRAAIQASDYVYNCHGVEMNQRYASGAVVDDGSPEPAWLRDPELYHQASSRPGAHLPHVWLSENGRRVAAMDLCGNGRFTLLTGISGAAWEQAAAEAAAAFGIEIAVHRIGPGQRYDDPYGDFAAASEVADDGALLVRPDIYVGWRARRASATAAADLIAALGAILGFAPAAALREAAA</sequence>
<evidence type="ECO:0000256" key="1">
    <source>
        <dbReference type="ARBA" id="ARBA00022630"/>
    </source>
</evidence>
<proteinExistence type="predicted"/>
<dbReference type="Gene3D" id="3.40.30.120">
    <property type="match status" value="1"/>
</dbReference>
<evidence type="ECO:0000256" key="2">
    <source>
        <dbReference type="ARBA" id="ARBA00022827"/>
    </source>
</evidence>
<keyword evidence="4" id="KW-0503">Monooxygenase</keyword>
<dbReference type="GO" id="GO:0016709">
    <property type="term" value="F:oxidoreductase activity, acting on paired donors, with incorporation or reduction of molecular oxygen, NAD(P)H as one donor, and incorporation of one atom of oxygen"/>
    <property type="evidence" value="ECO:0007669"/>
    <property type="project" value="UniProtKB-ARBA"/>
</dbReference>
<dbReference type="RefSeq" id="WP_007688891.1">
    <property type="nucleotide sequence ID" value="NZ_CP013070.1"/>
</dbReference>
<organism evidence="4 5">
    <name type="scientific">Sphingobium indicum (strain DSM 16412 / CCM 7286 / MTCC 6364 / B90A)</name>
    <dbReference type="NCBI Taxonomy" id="861109"/>
    <lineage>
        <taxon>Bacteria</taxon>
        <taxon>Pseudomonadati</taxon>
        <taxon>Pseudomonadota</taxon>
        <taxon>Alphaproteobacteria</taxon>
        <taxon>Sphingomonadales</taxon>
        <taxon>Sphingomonadaceae</taxon>
        <taxon>Sphingobium</taxon>
    </lineage>
</organism>
<keyword evidence="1" id="KW-0285">Flavoprotein</keyword>
<keyword evidence="2" id="KW-0274">FAD</keyword>
<dbReference type="InterPro" id="IPR050641">
    <property type="entry name" value="RIFMO-like"/>
</dbReference>
<dbReference type="InterPro" id="IPR036188">
    <property type="entry name" value="FAD/NAD-bd_sf"/>
</dbReference>
<evidence type="ECO:0000313" key="4">
    <source>
        <dbReference type="EMBL" id="APL93876.1"/>
    </source>
</evidence>
<evidence type="ECO:0000259" key="3">
    <source>
        <dbReference type="Pfam" id="PF01494"/>
    </source>
</evidence>